<feature type="region of interest" description="Disordered" evidence="7">
    <location>
        <begin position="71"/>
        <end position="117"/>
    </location>
</feature>
<accession>A0A4Y2EDP2</accession>
<evidence type="ECO:0000256" key="3">
    <source>
        <dbReference type="ARBA" id="ARBA00022692"/>
    </source>
</evidence>
<comment type="subcellular location">
    <subcellularLocation>
        <location evidence="1">Membrane</location>
        <topology evidence="1">Multi-pass membrane protein</topology>
    </subcellularLocation>
</comment>
<evidence type="ECO:0000256" key="6">
    <source>
        <dbReference type="ARBA" id="ARBA00023136"/>
    </source>
</evidence>
<dbReference type="GO" id="GO:0016020">
    <property type="term" value="C:membrane"/>
    <property type="evidence" value="ECO:0007669"/>
    <property type="project" value="UniProtKB-SubCell"/>
</dbReference>
<reference evidence="9 10" key="1">
    <citation type="journal article" date="2019" name="Sci. Rep.">
        <title>Orb-weaving spider Araneus ventricosus genome elucidates the spidroin gene catalogue.</title>
        <authorList>
            <person name="Kono N."/>
            <person name="Nakamura H."/>
            <person name="Ohtoshi R."/>
            <person name="Moran D.A.P."/>
            <person name="Shinohara A."/>
            <person name="Yoshida Y."/>
            <person name="Fujiwara M."/>
            <person name="Mori M."/>
            <person name="Tomita M."/>
            <person name="Arakawa K."/>
        </authorList>
    </citation>
    <scope>NUCLEOTIDE SEQUENCE [LARGE SCALE GENOMIC DNA]</scope>
</reference>
<evidence type="ECO:0000256" key="5">
    <source>
        <dbReference type="ARBA" id="ARBA00022989"/>
    </source>
</evidence>
<proteinExistence type="inferred from homology"/>
<evidence type="ECO:0000256" key="4">
    <source>
        <dbReference type="ARBA" id="ARBA00022847"/>
    </source>
</evidence>
<feature type="transmembrane region" description="Helical" evidence="8">
    <location>
        <begin position="383"/>
        <end position="403"/>
    </location>
</feature>
<dbReference type="GO" id="GO:0008508">
    <property type="term" value="F:bile acid:sodium symporter activity"/>
    <property type="evidence" value="ECO:0007669"/>
    <property type="project" value="TreeGrafter"/>
</dbReference>
<keyword evidence="6 8" id="KW-0472">Membrane</keyword>
<dbReference type="PANTHER" id="PTHR10361:SF28">
    <property type="entry name" value="P3 PROTEIN-RELATED"/>
    <property type="match status" value="1"/>
</dbReference>
<dbReference type="Gene3D" id="1.20.1530.20">
    <property type="match status" value="1"/>
</dbReference>
<feature type="compositionally biased region" description="Basic and acidic residues" evidence="7">
    <location>
        <begin position="76"/>
        <end position="85"/>
    </location>
</feature>
<feature type="transmembrane region" description="Helical" evidence="8">
    <location>
        <begin position="248"/>
        <end position="267"/>
    </location>
</feature>
<dbReference type="EMBL" id="BGPR01000580">
    <property type="protein sequence ID" value="GBM27250.1"/>
    <property type="molecule type" value="Genomic_DNA"/>
</dbReference>
<name>A0A4Y2EDP2_ARAVE</name>
<keyword evidence="4" id="KW-0769">Symport</keyword>
<feature type="transmembrane region" description="Helical" evidence="8">
    <location>
        <begin position="287"/>
        <end position="306"/>
    </location>
</feature>
<evidence type="ECO:0000256" key="2">
    <source>
        <dbReference type="ARBA" id="ARBA00006528"/>
    </source>
</evidence>
<dbReference type="Pfam" id="PF01758">
    <property type="entry name" value="SBF"/>
    <property type="match status" value="1"/>
</dbReference>
<evidence type="ECO:0000256" key="7">
    <source>
        <dbReference type="SAM" id="MobiDB-lite"/>
    </source>
</evidence>
<keyword evidence="5 8" id="KW-1133">Transmembrane helix</keyword>
<sequence length="456" mass="49929">MTLKLEQVSFSGDNSFAFLKTRQHSNTIISSTGYPAHDANVFKMALPVRIAGITPVSYGSLNIEDELQNPLSLEKGGGESEESKKNKNPPIAYANSSSKDGVAVHASRRTPPNGKGRQVMTIDIKGKISLIRFFTLDLSWIYSPHLTPQLQSPPRFLVVDRKKLCSFAHAPACFTFTKVGVWSHIRTPVGVLIGMLSQFCLLPLAAFTIIVVLKLDPLYATGMLVLACSPGGVTSNIFSYFCDGDISLSVTMTTCSTIAALGMMPLNMWVYGQWLETGAVTIPYSKMSISLASVTAPVGAGMFVRWKYPKAAPYITKTGSYAGFAIIFICQTMELIIFPDIFDGIGWEFYTALVILPFVGLSLGYGLAFLFRRPPPVRKTIAIECSIQNIGTALTVISLSFPIEMQKKVLAFPWLYSLPLITTVTVSCACYQLYKRTCFKNRFGSCEKKLNGLGGE</sequence>
<feature type="transmembrane region" description="Helical" evidence="8">
    <location>
        <begin position="189"/>
        <end position="213"/>
    </location>
</feature>
<dbReference type="InterPro" id="IPR038770">
    <property type="entry name" value="Na+/solute_symporter_sf"/>
</dbReference>
<protein>
    <submittedName>
        <fullName evidence="9">Solute carrier family 10 member 6</fullName>
    </submittedName>
</protein>
<feature type="transmembrane region" description="Helical" evidence="8">
    <location>
        <begin position="318"/>
        <end position="337"/>
    </location>
</feature>
<evidence type="ECO:0000313" key="10">
    <source>
        <dbReference type="Proteomes" id="UP000499080"/>
    </source>
</evidence>
<dbReference type="AlphaFoldDB" id="A0A4Y2EDP2"/>
<evidence type="ECO:0000256" key="1">
    <source>
        <dbReference type="ARBA" id="ARBA00004141"/>
    </source>
</evidence>
<keyword evidence="10" id="KW-1185">Reference proteome</keyword>
<keyword evidence="3 8" id="KW-0812">Transmembrane</keyword>
<feature type="transmembrane region" description="Helical" evidence="8">
    <location>
        <begin position="349"/>
        <end position="371"/>
    </location>
</feature>
<feature type="transmembrane region" description="Helical" evidence="8">
    <location>
        <begin position="415"/>
        <end position="434"/>
    </location>
</feature>
<dbReference type="InterPro" id="IPR004710">
    <property type="entry name" value="Bilac:Na_transpt"/>
</dbReference>
<evidence type="ECO:0000313" key="9">
    <source>
        <dbReference type="EMBL" id="GBM27250.1"/>
    </source>
</evidence>
<feature type="transmembrane region" description="Helical" evidence="8">
    <location>
        <begin position="219"/>
        <end position="241"/>
    </location>
</feature>
<dbReference type="Proteomes" id="UP000499080">
    <property type="component" value="Unassembled WGS sequence"/>
</dbReference>
<gene>
    <name evidence="9" type="primary">SLC10A6_0</name>
    <name evidence="9" type="ORF">AVEN_208417_1</name>
</gene>
<organism evidence="9 10">
    <name type="scientific">Araneus ventricosus</name>
    <name type="common">Orbweaver spider</name>
    <name type="synonym">Epeira ventricosa</name>
    <dbReference type="NCBI Taxonomy" id="182803"/>
    <lineage>
        <taxon>Eukaryota</taxon>
        <taxon>Metazoa</taxon>
        <taxon>Ecdysozoa</taxon>
        <taxon>Arthropoda</taxon>
        <taxon>Chelicerata</taxon>
        <taxon>Arachnida</taxon>
        <taxon>Araneae</taxon>
        <taxon>Araneomorphae</taxon>
        <taxon>Entelegynae</taxon>
        <taxon>Araneoidea</taxon>
        <taxon>Araneidae</taxon>
        <taxon>Araneus</taxon>
    </lineage>
</organism>
<comment type="similarity">
    <text evidence="2">Belongs to the bile acid:sodium symporter (BASS) (TC 2.A.28) family.</text>
</comment>
<dbReference type="PANTHER" id="PTHR10361">
    <property type="entry name" value="SODIUM-BILE ACID COTRANSPORTER"/>
    <property type="match status" value="1"/>
</dbReference>
<evidence type="ECO:0000256" key="8">
    <source>
        <dbReference type="SAM" id="Phobius"/>
    </source>
</evidence>
<keyword evidence="4" id="KW-0813">Transport</keyword>
<dbReference type="InterPro" id="IPR002657">
    <property type="entry name" value="BilAc:Na_symport/Acr3"/>
</dbReference>
<comment type="caution">
    <text evidence="9">The sequence shown here is derived from an EMBL/GenBank/DDBJ whole genome shotgun (WGS) entry which is preliminary data.</text>
</comment>
<dbReference type="OrthoDB" id="203097at2759"/>